<dbReference type="InterPro" id="IPR036259">
    <property type="entry name" value="MFS_trans_sf"/>
</dbReference>
<dbReference type="EMBL" id="CP021109">
    <property type="protein sequence ID" value="ARP86749.1"/>
    <property type="molecule type" value="Genomic_DNA"/>
</dbReference>
<dbReference type="Pfam" id="PF07690">
    <property type="entry name" value="MFS_1"/>
    <property type="match status" value="1"/>
</dbReference>
<dbReference type="Proteomes" id="UP000194139">
    <property type="component" value="Chromosome"/>
</dbReference>
<feature type="transmembrane region" description="Helical" evidence="5">
    <location>
        <begin position="342"/>
        <end position="362"/>
    </location>
</feature>
<keyword evidence="1 5" id="KW-0812">Transmembrane</keyword>
<feature type="transmembrane region" description="Helical" evidence="5">
    <location>
        <begin position="374"/>
        <end position="395"/>
    </location>
</feature>
<keyword evidence="8" id="KW-1185">Reference proteome</keyword>
<feature type="transmembrane region" description="Helical" evidence="5">
    <location>
        <begin position="113"/>
        <end position="132"/>
    </location>
</feature>
<feature type="transmembrane region" description="Helical" evidence="5">
    <location>
        <begin position="314"/>
        <end position="336"/>
    </location>
</feature>
<dbReference type="GO" id="GO:0022857">
    <property type="term" value="F:transmembrane transporter activity"/>
    <property type="evidence" value="ECO:0007669"/>
    <property type="project" value="InterPro"/>
</dbReference>
<keyword evidence="2 5" id="KW-1133">Transmembrane helix</keyword>
<dbReference type="InterPro" id="IPR020846">
    <property type="entry name" value="MFS_dom"/>
</dbReference>
<protein>
    <recommendedName>
        <fullName evidence="6">Major facilitator superfamily (MFS) profile domain-containing protein</fullName>
    </recommendedName>
</protein>
<feature type="domain" description="Major facilitator superfamily (MFS) profile" evidence="6">
    <location>
        <begin position="47"/>
        <end position="431"/>
    </location>
</feature>
<feature type="transmembrane region" description="Helical" evidence="5">
    <location>
        <begin position="407"/>
        <end position="428"/>
    </location>
</feature>
<feature type="transmembrane region" description="Helical" evidence="5">
    <location>
        <begin position="281"/>
        <end position="302"/>
    </location>
</feature>
<dbReference type="InterPro" id="IPR011701">
    <property type="entry name" value="MFS"/>
</dbReference>
<name>A0A1W6Z0V0_9BORD</name>
<proteinExistence type="predicted"/>
<evidence type="ECO:0000313" key="7">
    <source>
        <dbReference type="EMBL" id="ARP86749.1"/>
    </source>
</evidence>
<evidence type="ECO:0000259" key="6">
    <source>
        <dbReference type="PROSITE" id="PS50850"/>
    </source>
</evidence>
<organism evidence="7 8">
    <name type="scientific">Bordetella genomosp. 9</name>
    <dbReference type="NCBI Taxonomy" id="1416803"/>
    <lineage>
        <taxon>Bacteria</taxon>
        <taxon>Pseudomonadati</taxon>
        <taxon>Pseudomonadota</taxon>
        <taxon>Betaproteobacteria</taxon>
        <taxon>Burkholderiales</taxon>
        <taxon>Alcaligenaceae</taxon>
        <taxon>Bordetella</taxon>
    </lineage>
</organism>
<dbReference type="AlphaFoldDB" id="A0A1W6Z0V0"/>
<dbReference type="PROSITE" id="PS50850">
    <property type="entry name" value="MFS"/>
    <property type="match status" value="1"/>
</dbReference>
<dbReference type="Gene3D" id="1.20.1250.20">
    <property type="entry name" value="MFS general substrate transporter like domains"/>
    <property type="match status" value="2"/>
</dbReference>
<feature type="transmembrane region" description="Helical" evidence="5">
    <location>
        <begin position="138"/>
        <end position="160"/>
    </location>
</feature>
<feature type="transmembrane region" description="Helical" evidence="5">
    <location>
        <begin position="45"/>
        <end position="65"/>
    </location>
</feature>
<reference evidence="7 8" key="1">
    <citation type="submission" date="2017-05" db="EMBL/GenBank/DDBJ databases">
        <title>Complete and WGS of Bordetella genogroups.</title>
        <authorList>
            <person name="Spilker T."/>
            <person name="LiPuma J."/>
        </authorList>
    </citation>
    <scope>NUCLEOTIDE SEQUENCE [LARGE SCALE GENOMIC DNA]</scope>
    <source>
        <strain evidence="7 8">AU17164</strain>
    </source>
</reference>
<evidence type="ECO:0000256" key="1">
    <source>
        <dbReference type="ARBA" id="ARBA00022692"/>
    </source>
</evidence>
<dbReference type="PANTHER" id="PTHR11360">
    <property type="entry name" value="MONOCARBOXYLATE TRANSPORTER"/>
    <property type="match status" value="1"/>
</dbReference>
<dbReference type="PANTHER" id="PTHR11360:SF290">
    <property type="entry name" value="MONOCARBOXYLATE MFS PERMEASE"/>
    <property type="match status" value="1"/>
</dbReference>
<keyword evidence="3 5" id="KW-0472">Membrane</keyword>
<feature type="region of interest" description="Disordered" evidence="4">
    <location>
        <begin position="1"/>
        <end position="29"/>
    </location>
</feature>
<feature type="transmembrane region" description="Helical" evidence="5">
    <location>
        <begin position="85"/>
        <end position="106"/>
    </location>
</feature>
<gene>
    <name evidence="7" type="ORF">CAL13_11430</name>
</gene>
<feature type="transmembrane region" description="Helical" evidence="5">
    <location>
        <begin position="172"/>
        <end position="190"/>
    </location>
</feature>
<evidence type="ECO:0000256" key="4">
    <source>
        <dbReference type="SAM" id="MobiDB-lite"/>
    </source>
</evidence>
<evidence type="ECO:0000256" key="3">
    <source>
        <dbReference type="ARBA" id="ARBA00023136"/>
    </source>
</evidence>
<evidence type="ECO:0000256" key="5">
    <source>
        <dbReference type="SAM" id="Phobius"/>
    </source>
</evidence>
<evidence type="ECO:0000313" key="8">
    <source>
        <dbReference type="Proteomes" id="UP000194139"/>
    </source>
</evidence>
<dbReference type="InterPro" id="IPR050327">
    <property type="entry name" value="Proton-linked_MCT"/>
</dbReference>
<accession>A0A1W6Z0V0</accession>
<feature type="transmembrane region" description="Helical" evidence="5">
    <location>
        <begin position="202"/>
        <end position="223"/>
    </location>
</feature>
<feature type="transmembrane region" description="Helical" evidence="5">
    <location>
        <begin position="250"/>
        <end position="269"/>
    </location>
</feature>
<evidence type="ECO:0000256" key="2">
    <source>
        <dbReference type="ARBA" id="ARBA00022989"/>
    </source>
</evidence>
<sequence length="442" mass="46400">METTGQGRQQPPYGRDREMAQATGGPRNGAACLVSEEQELDSRRAWRIAIMALICLGMSFGGPLISTVGLKTIAADMGGARSVPALGSSLAWLGSAVGGILMGRLAHRFGIRWTVIGGAASVFAGLAVSTIGEPWALYLGHGVLIGLLGIAGLNAPLYVYVSHWFVRRRGSALALLSSGNYIAGIVWPVVFETTIARWGWRATMVGYGLLELVAVACLAAFFLRPAPASPPPAATAQHGRAGHISGLRPNTVFIMLAVAGFLCCVPMAMPQGHLVALCSDRGLPATVGAAMLSVLLGVAFLSRQAWGLVSDRIGGVRTALISSFMQMVAVSGYLYVQQQFGLFAVSIAYGLGFSALIPAYVLAVREIFPPSEAYWRVPATLLMTGSGMAAGGWLAGFLYDRYASYDAAFMLGVAANLVNLVLLATLTLRLHGGMRVPSPGRA</sequence>
<dbReference type="SUPFAM" id="SSF103473">
    <property type="entry name" value="MFS general substrate transporter"/>
    <property type="match status" value="1"/>
</dbReference>